<evidence type="ECO:0000259" key="2">
    <source>
        <dbReference type="Pfam" id="PF00176"/>
    </source>
</evidence>
<name>A0A444X8M0_ARAHY</name>
<dbReference type="PANTHER" id="PTHR10799">
    <property type="entry name" value="SNF2/RAD54 HELICASE FAMILY"/>
    <property type="match status" value="1"/>
</dbReference>
<gene>
    <name evidence="3" type="ORF">Ahy_B10g105682</name>
</gene>
<evidence type="ECO:0000313" key="3">
    <source>
        <dbReference type="EMBL" id="RYQ86030.1"/>
    </source>
</evidence>
<dbReference type="AlphaFoldDB" id="A0A444X8M0"/>
<keyword evidence="1" id="KW-1133">Transmembrane helix</keyword>
<proteinExistence type="predicted"/>
<feature type="transmembrane region" description="Helical" evidence="1">
    <location>
        <begin position="141"/>
        <end position="167"/>
    </location>
</feature>
<organism evidence="3 4">
    <name type="scientific">Arachis hypogaea</name>
    <name type="common">Peanut</name>
    <dbReference type="NCBI Taxonomy" id="3818"/>
    <lineage>
        <taxon>Eukaryota</taxon>
        <taxon>Viridiplantae</taxon>
        <taxon>Streptophyta</taxon>
        <taxon>Embryophyta</taxon>
        <taxon>Tracheophyta</taxon>
        <taxon>Spermatophyta</taxon>
        <taxon>Magnoliopsida</taxon>
        <taxon>eudicotyledons</taxon>
        <taxon>Gunneridae</taxon>
        <taxon>Pentapetalae</taxon>
        <taxon>rosids</taxon>
        <taxon>fabids</taxon>
        <taxon>Fabales</taxon>
        <taxon>Fabaceae</taxon>
        <taxon>Papilionoideae</taxon>
        <taxon>50 kb inversion clade</taxon>
        <taxon>dalbergioids sensu lato</taxon>
        <taxon>Dalbergieae</taxon>
        <taxon>Pterocarpus clade</taxon>
        <taxon>Arachis</taxon>
    </lineage>
</organism>
<dbReference type="InterPro" id="IPR027417">
    <property type="entry name" value="P-loop_NTPase"/>
</dbReference>
<feature type="transmembrane region" description="Helical" evidence="1">
    <location>
        <begin position="6"/>
        <end position="24"/>
    </location>
</feature>
<dbReference type="InterPro" id="IPR000330">
    <property type="entry name" value="SNF2_N"/>
</dbReference>
<evidence type="ECO:0000313" key="4">
    <source>
        <dbReference type="Proteomes" id="UP000289738"/>
    </source>
</evidence>
<dbReference type="Proteomes" id="UP000289738">
    <property type="component" value="Chromosome B10"/>
</dbReference>
<comment type="caution">
    <text evidence="3">The sequence shown here is derived from an EMBL/GenBank/DDBJ whole genome shotgun (WGS) entry which is preliminary data.</text>
</comment>
<dbReference type="Gene3D" id="3.40.50.300">
    <property type="entry name" value="P-loop containing nucleotide triphosphate hydrolases"/>
    <property type="match status" value="1"/>
</dbReference>
<protein>
    <recommendedName>
        <fullName evidence="2">SNF2 N-terminal domain-containing protein</fullName>
    </recommendedName>
</protein>
<reference evidence="3 4" key="1">
    <citation type="submission" date="2019-01" db="EMBL/GenBank/DDBJ databases">
        <title>Sequencing of cultivated peanut Arachis hypogaea provides insights into genome evolution and oil improvement.</title>
        <authorList>
            <person name="Chen X."/>
        </authorList>
    </citation>
    <scope>NUCLEOTIDE SEQUENCE [LARGE SCALE GENOMIC DNA]</scope>
    <source>
        <strain evidence="4">cv. Fuhuasheng</strain>
        <tissue evidence="3">Leaves</tissue>
    </source>
</reference>
<dbReference type="GO" id="GO:0005524">
    <property type="term" value="F:ATP binding"/>
    <property type="evidence" value="ECO:0007669"/>
    <property type="project" value="InterPro"/>
</dbReference>
<dbReference type="InterPro" id="IPR038718">
    <property type="entry name" value="SNF2-like_sf"/>
</dbReference>
<sequence>MKHRHQPQPFIIYVVVVLPNLIRLPKIKKNRNLRKESRSAQTPVLCSAVCRCVTLESRGCRPILLSPPSTVPLYSTVRETPNPSSTVCETHPCSLLHRVRLCHLSIAWLPRHPPLTVLDRTLSSTPYSLLYRARSELSRPLPWFILPSNLFPIFIKIVYIFSVQIMLSGRGIKSLSNLVIQLREVCNHPDLLEYAFDGSWLYPPVNEIVEQCENFRLLERLLKRLFARKHKVLIFSQWTKVLDILDYYFSEKGFEVCEIDVTSKLKQIVQKQLTLTKRMSKCILEEVELERCLATIPMQLMVSYFSLHNTAWKIRSCKESLRKLEEQPEWLRGGKLCGKLCDYHVCSWRNDTNVILADEIGLGKIVQSVSMLGFLQNAQQIHGPFLVVVPLSTLSDWLSMLTAK</sequence>
<keyword evidence="4" id="KW-1185">Reference proteome</keyword>
<dbReference type="STRING" id="3818.A0A444X8M0"/>
<accession>A0A444X8M0</accession>
<feature type="domain" description="SNF2 N-terminal" evidence="2">
    <location>
        <begin position="348"/>
        <end position="399"/>
    </location>
</feature>
<dbReference type="SUPFAM" id="SSF52540">
    <property type="entry name" value="P-loop containing nucleoside triphosphate hydrolases"/>
    <property type="match status" value="1"/>
</dbReference>
<dbReference type="Pfam" id="PF00176">
    <property type="entry name" value="SNF2-rel_dom"/>
    <property type="match status" value="1"/>
</dbReference>
<keyword evidence="1" id="KW-0472">Membrane</keyword>
<dbReference type="Gene3D" id="3.40.50.10810">
    <property type="entry name" value="Tandem AAA-ATPase domain"/>
    <property type="match status" value="1"/>
</dbReference>
<evidence type="ECO:0000256" key="1">
    <source>
        <dbReference type="SAM" id="Phobius"/>
    </source>
</evidence>
<dbReference type="EMBL" id="SDMP01000020">
    <property type="protein sequence ID" value="RYQ86030.1"/>
    <property type="molecule type" value="Genomic_DNA"/>
</dbReference>
<keyword evidence="1" id="KW-0812">Transmembrane</keyword>